<dbReference type="KEGG" id="slac:SKTS_28470"/>
<dbReference type="SUPFAM" id="SSF47336">
    <property type="entry name" value="ACP-like"/>
    <property type="match status" value="1"/>
</dbReference>
<dbReference type="EMBL" id="AP022853">
    <property type="protein sequence ID" value="BCB27961.1"/>
    <property type="molecule type" value="Genomic_DNA"/>
</dbReference>
<sequence length="105" mass="11441">MIDSGQNHIQDQTNTMDSLHSVQQLLIEEFGLTPEQVHAEAILEDLGVDSLATIECMFLLEDMFKVRFPGGDTVVIKTVGDIAREVDLLLAQQASAAPAQIPAHV</sequence>
<proteinExistence type="predicted"/>
<gene>
    <name evidence="2" type="ORF">SKTS_28470</name>
</gene>
<evidence type="ECO:0000259" key="1">
    <source>
        <dbReference type="PROSITE" id="PS50075"/>
    </source>
</evidence>
<accession>A0A6F8VFN0</accession>
<reference evidence="3" key="1">
    <citation type="submission" date="2020-03" db="EMBL/GenBank/DDBJ databases">
        <title>Complete genome sequence of sulfur-oxidizing bacterium skT11.</title>
        <authorList>
            <person name="Kanda M."/>
            <person name="Kojima H."/>
            <person name="Fukui M."/>
        </authorList>
    </citation>
    <scope>NUCLEOTIDE SEQUENCE [LARGE SCALE GENOMIC DNA]</scope>
    <source>
        <strain evidence="3">skT11</strain>
    </source>
</reference>
<protein>
    <recommendedName>
        <fullName evidence="1">Carrier domain-containing protein</fullName>
    </recommendedName>
</protein>
<dbReference type="Proteomes" id="UP000502260">
    <property type="component" value="Chromosome"/>
</dbReference>
<dbReference type="InterPro" id="IPR036736">
    <property type="entry name" value="ACP-like_sf"/>
</dbReference>
<evidence type="ECO:0000313" key="3">
    <source>
        <dbReference type="Proteomes" id="UP000502260"/>
    </source>
</evidence>
<dbReference type="PROSITE" id="PS50075">
    <property type="entry name" value="CARRIER"/>
    <property type="match status" value="1"/>
</dbReference>
<name>A0A6F8VFN0_9PROT</name>
<feature type="domain" description="Carrier" evidence="1">
    <location>
        <begin position="16"/>
        <end position="90"/>
    </location>
</feature>
<dbReference type="Gene3D" id="1.10.1200.10">
    <property type="entry name" value="ACP-like"/>
    <property type="match status" value="1"/>
</dbReference>
<evidence type="ECO:0000313" key="2">
    <source>
        <dbReference type="EMBL" id="BCB27961.1"/>
    </source>
</evidence>
<dbReference type="AlphaFoldDB" id="A0A6F8VFN0"/>
<organism evidence="2 3">
    <name type="scientific">Sulfurimicrobium lacus</name>
    <dbReference type="NCBI Taxonomy" id="2715678"/>
    <lineage>
        <taxon>Bacteria</taxon>
        <taxon>Pseudomonadati</taxon>
        <taxon>Pseudomonadota</taxon>
        <taxon>Betaproteobacteria</taxon>
        <taxon>Nitrosomonadales</taxon>
        <taxon>Sulfuricellaceae</taxon>
        <taxon>Sulfurimicrobium</taxon>
    </lineage>
</organism>
<dbReference type="InterPro" id="IPR009081">
    <property type="entry name" value="PP-bd_ACP"/>
</dbReference>
<keyword evidence="3" id="KW-1185">Reference proteome</keyword>
<dbReference type="Pfam" id="PF00550">
    <property type="entry name" value="PP-binding"/>
    <property type="match status" value="1"/>
</dbReference>